<dbReference type="Gene3D" id="2.40.110.10">
    <property type="entry name" value="Butyryl-CoA Dehydrogenase, subunit A, domain 2"/>
    <property type="match status" value="1"/>
</dbReference>
<evidence type="ECO:0000259" key="5">
    <source>
        <dbReference type="Pfam" id="PF00441"/>
    </source>
</evidence>
<dbReference type="InterPro" id="IPR013786">
    <property type="entry name" value="AcylCoA_DH/ox_N"/>
</dbReference>
<protein>
    <submittedName>
        <fullName evidence="7">Acyl-CoA dehydrogenase</fullName>
    </submittedName>
</protein>
<dbReference type="SUPFAM" id="SSF47203">
    <property type="entry name" value="Acyl-CoA dehydrogenase C-terminal domain-like"/>
    <property type="match status" value="1"/>
</dbReference>
<feature type="domain" description="Acyl-CoA dehydrogenase/oxidase C-terminal" evidence="5">
    <location>
        <begin position="237"/>
        <end position="362"/>
    </location>
</feature>
<dbReference type="Proteomes" id="UP000326979">
    <property type="component" value="Unassembled WGS sequence"/>
</dbReference>
<dbReference type="PANTHER" id="PTHR43884:SF12">
    <property type="entry name" value="ISOVALERYL-COA DEHYDROGENASE, MITOCHONDRIAL-RELATED"/>
    <property type="match status" value="1"/>
</dbReference>
<dbReference type="InterPro" id="IPR009075">
    <property type="entry name" value="AcylCo_DH/oxidase_C"/>
</dbReference>
<dbReference type="GO" id="GO:0003995">
    <property type="term" value="F:acyl-CoA dehydrogenase activity"/>
    <property type="evidence" value="ECO:0007669"/>
    <property type="project" value="TreeGrafter"/>
</dbReference>
<dbReference type="EMBL" id="VJZE01000009">
    <property type="protein sequence ID" value="MPY38957.1"/>
    <property type="molecule type" value="Genomic_DNA"/>
</dbReference>
<dbReference type="AlphaFoldDB" id="A0A5N8VUM3"/>
<evidence type="ECO:0000313" key="8">
    <source>
        <dbReference type="Proteomes" id="UP000326979"/>
    </source>
</evidence>
<dbReference type="RefSeq" id="WP_322722536.1">
    <property type="nucleotide sequence ID" value="NZ_BAABEQ010000060.1"/>
</dbReference>
<name>A0A5N8VUM3_9ACTN</name>
<comment type="similarity">
    <text evidence="2">Belongs to the acyl-CoA dehydrogenase family.</text>
</comment>
<dbReference type="SUPFAM" id="SSF56645">
    <property type="entry name" value="Acyl-CoA dehydrogenase NM domain-like"/>
    <property type="match status" value="1"/>
</dbReference>
<comment type="caution">
    <text evidence="7">The sequence shown here is derived from an EMBL/GenBank/DDBJ whole genome shotgun (WGS) entry which is preliminary data.</text>
</comment>
<keyword evidence="4" id="KW-0274">FAD</keyword>
<feature type="domain" description="Acyl-CoA dehydrogenase/oxidase N-terminal" evidence="6">
    <location>
        <begin position="13"/>
        <end position="107"/>
    </location>
</feature>
<dbReference type="GO" id="GO:0050660">
    <property type="term" value="F:flavin adenine dinucleotide binding"/>
    <property type="evidence" value="ECO:0007669"/>
    <property type="project" value="InterPro"/>
</dbReference>
<accession>A0A5N8VUM3</accession>
<dbReference type="PANTHER" id="PTHR43884">
    <property type="entry name" value="ACYL-COA DEHYDROGENASE"/>
    <property type="match status" value="1"/>
</dbReference>
<reference evidence="7 8" key="1">
    <citation type="submission" date="2019-07" db="EMBL/GenBank/DDBJ databases">
        <title>New species of Amycolatopsis and Streptomyces.</title>
        <authorList>
            <person name="Duangmal K."/>
            <person name="Teo W.F.A."/>
            <person name="Lipun K."/>
        </authorList>
    </citation>
    <scope>NUCLEOTIDE SEQUENCE [LARGE SCALE GENOMIC DNA]</scope>
    <source>
        <strain evidence="7 8">TISTR 2346</strain>
    </source>
</reference>
<sequence>MNGRLVPPELLEVLRSNADRTDREAVFPTDSLQVLRDSGLMGLNVPSEYGGHGASLREVTKVARALAPACLSTAMIWAMHISQADGVIRHAKSELKSELLPRIAAGEEYLASVTTEGGRGSDLFTADTALTVDNGRASFSGRRAPVVTGGAQADGFLLTLRADAEAKPHEVTLLYARRGQLTLTRSGNWDPMGMRGTESFGWEISGEVPAGNIVGEAGKFRSVAWDSMVPTAHIGWSACWLGAAEGAYRELLRWLRAPGRKGGPDTRSELLRERLGRIRVDLDLVSAYLTRVCDYVEEARAKEASLSSPRSQLRLNSLKLAASELTFSAVDAMLQTAGMGLGYTRSAPLALERTFRDLRSARLNHSNDRMWPATGALSLLDTEVDLL</sequence>
<evidence type="ECO:0000259" key="6">
    <source>
        <dbReference type="Pfam" id="PF02771"/>
    </source>
</evidence>
<proteinExistence type="inferred from homology"/>
<dbReference type="InterPro" id="IPR046373">
    <property type="entry name" value="Acyl-CoA_Oxase/DH_mid-dom_sf"/>
</dbReference>
<gene>
    <name evidence="7" type="ORF">FNH04_03075</name>
</gene>
<evidence type="ECO:0000256" key="1">
    <source>
        <dbReference type="ARBA" id="ARBA00001974"/>
    </source>
</evidence>
<keyword evidence="3" id="KW-0285">Flavoprotein</keyword>
<evidence type="ECO:0000313" key="7">
    <source>
        <dbReference type="EMBL" id="MPY38957.1"/>
    </source>
</evidence>
<comment type="cofactor">
    <cofactor evidence="1">
        <name>FAD</name>
        <dbReference type="ChEBI" id="CHEBI:57692"/>
    </cofactor>
</comment>
<dbReference type="Pfam" id="PF00441">
    <property type="entry name" value="Acyl-CoA_dh_1"/>
    <property type="match status" value="1"/>
</dbReference>
<evidence type="ECO:0000256" key="2">
    <source>
        <dbReference type="ARBA" id="ARBA00009347"/>
    </source>
</evidence>
<evidence type="ECO:0000256" key="3">
    <source>
        <dbReference type="ARBA" id="ARBA00022630"/>
    </source>
</evidence>
<organism evidence="7 8">
    <name type="scientific">Streptomyces phyllanthi</name>
    <dbReference type="NCBI Taxonomy" id="1803180"/>
    <lineage>
        <taxon>Bacteria</taxon>
        <taxon>Bacillati</taxon>
        <taxon>Actinomycetota</taxon>
        <taxon>Actinomycetes</taxon>
        <taxon>Kitasatosporales</taxon>
        <taxon>Streptomycetaceae</taxon>
        <taxon>Streptomyces</taxon>
    </lineage>
</organism>
<dbReference type="InterPro" id="IPR036250">
    <property type="entry name" value="AcylCo_DH-like_C"/>
</dbReference>
<keyword evidence="8" id="KW-1185">Reference proteome</keyword>
<dbReference type="PIRSF" id="PIRSF016578">
    <property type="entry name" value="HsaA"/>
    <property type="match status" value="1"/>
</dbReference>
<dbReference type="InterPro" id="IPR037069">
    <property type="entry name" value="AcylCoA_DH/ox_N_sf"/>
</dbReference>
<dbReference type="Gene3D" id="1.20.140.10">
    <property type="entry name" value="Butyryl-CoA Dehydrogenase, subunit A, domain 3"/>
    <property type="match status" value="1"/>
</dbReference>
<evidence type="ECO:0000256" key="4">
    <source>
        <dbReference type="ARBA" id="ARBA00022827"/>
    </source>
</evidence>
<dbReference type="Gene3D" id="1.10.540.10">
    <property type="entry name" value="Acyl-CoA dehydrogenase/oxidase, N-terminal domain"/>
    <property type="match status" value="1"/>
</dbReference>
<dbReference type="InterPro" id="IPR009100">
    <property type="entry name" value="AcylCoA_DH/oxidase_NM_dom_sf"/>
</dbReference>
<dbReference type="Pfam" id="PF02771">
    <property type="entry name" value="Acyl-CoA_dh_N"/>
    <property type="match status" value="1"/>
</dbReference>